<dbReference type="InterPro" id="IPR012334">
    <property type="entry name" value="Pectin_lyas_fold"/>
</dbReference>
<reference evidence="2 3" key="1">
    <citation type="journal article" date="2017" name="Int. J. Syst. Evol. Microbiol.">
        <title>Mucilaginibacterpsychrotolerans sp. nov., isolated from peatlands.</title>
        <authorList>
            <person name="Deng Y."/>
            <person name="Shen L."/>
            <person name="Xu B."/>
            <person name="Liu Y."/>
            <person name="Gu Z."/>
            <person name="Liu H."/>
            <person name="Zhou Y."/>
        </authorList>
    </citation>
    <scope>NUCLEOTIDE SEQUENCE [LARGE SCALE GENOMIC DNA]</scope>
    <source>
        <strain evidence="2 3">NH7-4</strain>
    </source>
</reference>
<dbReference type="EMBL" id="SOZE01000005">
    <property type="protein sequence ID" value="TFF38781.1"/>
    <property type="molecule type" value="Genomic_DNA"/>
</dbReference>
<protein>
    <submittedName>
        <fullName evidence="2">Right-handed parallel beta-helix repeat-containing protein</fullName>
    </submittedName>
</protein>
<dbReference type="SMART" id="SM00710">
    <property type="entry name" value="PbH1"/>
    <property type="match status" value="5"/>
</dbReference>
<dbReference type="OrthoDB" id="901313at2"/>
<feature type="domain" description="Right handed beta helix" evidence="1">
    <location>
        <begin position="42"/>
        <end position="150"/>
    </location>
</feature>
<gene>
    <name evidence="2" type="ORF">E2R66_07180</name>
</gene>
<dbReference type="InterPro" id="IPR006626">
    <property type="entry name" value="PbH1"/>
</dbReference>
<proteinExistence type="predicted"/>
<dbReference type="AlphaFoldDB" id="A0A4Y8SJB3"/>
<dbReference type="PROSITE" id="PS51257">
    <property type="entry name" value="PROKAR_LIPOPROTEIN"/>
    <property type="match status" value="1"/>
</dbReference>
<name>A0A4Y8SJB3_9SPHI</name>
<evidence type="ECO:0000259" key="1">
    <source>
        <dbReference type="Pfam" id="PF13229"/>
    </source>
</evidence>
<dbReference type="SUPFAM" id="SSF51126">
    <property type="entry name" value="Pectin lyase-like"/>
    <property type="match status" value="1"/>
</dbReference>
<evidence type="ECO:0000313" key="3">
    <source>
        <dbReference type="Proteomes" id="UP000297540"/>
    </source>
</evidence>
<dbReference type="InterPro" id="IPR011050">
    <property type="entry name" value="Pectin_lyase_fold/virulence"/>
</dbReference>
<dbReference type="Pfam" id="PF13229">
    <property type="entry name" value="Beta_helix"/>
    <property type="match status" value="1"/>
</dbReference>
<dbReference type="Gene3D" id="2.160.20.10">
    <property type="entry name" value="Single-stranded right-handed beta-helix, Pectin lyase-like"/>
    <property type="match status" value="1"/>
</dbReference>
<evidence type="ECO:0000313" key="2">
    <source>
        <dbReference type="EMBL" id="TFF38781.1"/>
    </source>
</evidence>
<comment type="caution">
    <text evidence="2">The sequence shown here is derived from an EMBL/GenBank/DDBJ whole genome shotgun (WGS) entry which is preliminary data.</text>
</comment>
<organism evidence="2 3">
    <name type="scientific">Mucilaginibacter psychrotolerans</name>
    <dbReference type="NCBI Taxonomy" id="1524096"/>
    <lineage>
        <taxon>Bacteria</taxon>
        <taxon>Pseudomonadati</taxon>
        <taxon>Bacteroidota</taxon>
        <taxon>Sphingobacteriia</taxon>
        <taxon>Sphingobacteriales</taxon>
        <taxon>Sphingobacteriaceae</taxon>
        <taxon>Mucilaginibacter</taxon>
    </lineage>
</organism>
<accession>A0A4Y8SJB3</accession>
<dbReference type="InterPro" id="IPR039448">
    <property type="entry name" value="Beta_helix"/>
</dbReference>
<sequence length="320" mass="34420">MYVVCRLKAAYIFTAALLMISLLLACNGATTRIVSYRSSKPVKLNGAHDRVISGLDIQGDTLDCLELNNCYNITVKNCRFRFSKKNGIILLSSCNIKVVNCYFEKLASGVYAVECRQIDVSYNNFRNIQGPFPRGQMVQFDEVIGPGSKINYNNGENVPGQSAPEDAINVFKSAGTPASPIQVIGNRIRGGGPSTIGGGIMLGDNGGAYIVAKNNILVNPGQYGMAIAGGNHISIINNTIYGKQQKFTNVGLYIWKQHTSGCSLNTMASNHVNFTKANGKPNAGWNQGNCGKVAGWDTNIFNAKIDASILPGEIIPAQTQ</sequence>
<dbReference type="RefSeq" id="WP_133228326.1">
    <property type="nucleotide sequence ID" value="NZ_SOZE01000005.1"/>
</dbReference>
<keyword evidence="3" id="KW-1185">Reference proteome</keyword>
<dbReference type="Proteomes" id="UP000297540">
    <property type="component" value="Unassembled WGS sequence"/>
</dbReference>